<name>A0A9D2GGJ6_9FIRM</name>
<organism evidence="2 3">
    <name type="scientific">Candidatus Lachnoclostridium stercorigallinarum</name>
    <dbReference type="NCBI Taxonomy" id="2838634"/>
    <lineage>
        <taxon>Bacteria</taxon>
        <taxon>Bacillati</taxon>
        <taxon>Bacillota</taxon>
        <taxon>Clostridia</taxon>
        <taxon>Lachnospirales</taxon>
        <taxon>Lachnospiraceae</taxon>
    </lineage>
</organism>
<dbReference type="EMBL" id="DXBC01000005">
    <property type="protein sequence ID" value="HIZ78206.1"/>
    <property type="molecule type" value="Genomic_DNA"/>
</dbReference>
<dbReference type="AlphaFoldDB" id="A0A9D2GGJ6"/>
<dbReference type="Gene3D" id="2.30.40.10">
    <property type="entry name" value="Urease, subunit C, domain 1"/>
    <property type="match status" value="1"/>
</dbReference>
<sequence length="391" mass="42596">MKRAIIHARILKETGEVTENGYAVFDESGILKLGEGELEDSADQIIEGRGQTLMPGLIDCHVHLGFGGMSPDTPEIEQGLSIAMQLKEFAKYGITTIRSMATKDDGDIKMRNLVKAGYLTGPRIIASGRGICITGGHGWPMNYECDTPDEAKKAARKVIHAGADLLKMFATGGMATKGSIPNAPQLSEEQMSAVCREADRTGLLTAAHCTGIEGAQRAIRAGVRSIEHIPMDEETAQMMKEHGCYYCPTIVTRYNIIHSTEPEYEHMRKKANPQDLEKKKRAIELCLKYGIPICASTDAVGSLKNDGLTKMGESLVTELKIYHEYGLTNLQAIQSATVTAAEMLRLDQETGRLAEGLQADLILVDGKPDEDLNALRNVTMTIQGGNILYKA</sequence>
<dbReference type="GO" id="GO:0016810">
    <property type="term" value="F:hydrolase activity, acting on carbon-nitrogen (but not peptide) bonds"/>
    <property type="evidence" value="ECO:0007669"/>
    <property type="project" value="InterPro"/>
</dbReference>
<feature type="domain" description="Amidohydrolase-related" evidence="1">
    <location>
        <begin position="52"/>
        <end position="387"/>
    </location>
</feature>
<dbReference type="InterPro" id="IPR051781">
    <property type="entry name" value="Metallo-dep_Hydrolase"/>
</dbReference>
<protein>
    <submittedName>
        <fullName evidence="2">Amidohydrolase family protein</fullName>
    </submittedName>
</protein>
<proteinExistence type="predicted"/>
<reference evidence="2" key="2">
    <citation type="submission" date="2021-04" db="EMBL/GenBank/DDBJ databases">
        <authorList>
            <person name="Gilroy R."/>
        </authorList>
    </citation>
    <scope>NUCLEOTIDE SEQUENCE</scope>
    <source>
        <strain evidence="2">ChiBcec1-1093</strain>
    </source>
</reference>
<dbReference type="InterPro" id="IPR011059">
    <property type="entry name" value="Metal-dep_hydrolase_composite"/>
</dbReference>
<dbReference type="SUPFAM" id="SSF51338">
    <property type="entry name" value="Composite domain of metallo-dependent hydrolases"/>
    <property type="match status" value="1"/>
</dbReference>
<evidence type="ECO:0000313" key="2">
    <source>
        <dbReference type="EMBL" id="HIZ78206.1"/>
    </source>
</evidence>
<comment type="caution">
    <text evidence="2">The sequence shown here is derived from an EMBL/GenBank/DDBJ whole genome shotgun (WGS) entry which is preliminary data.</text>
</comment>
<dbReference type="InterPro" id="IPR057744">
    <property type="entry name" value="OTAase-like"/>
</dbReference>
<dbReference type="PANTHER" id="PTHR43135:SF3">
    <property type="entry name" value="ALPHA-D-RIBOSE 1-METHYLPHOSPHONATE 5-TRIPHOSPHATE DIPHOSPHATASE"/>
    <property type="match status" value="1"/>
</dbReference>
<evidence type="ECO:0000313" key="3">
    <source>
        <dbReference type="Proteomes" id="UP000824101"/>
    </source>
</evidence>
<dbReference type="InterPro" id="IPR006680">
    <property type="entry name" value="Amidohydro-rel"/>
</dbReference>
<dbReference type="Gene3D" id="3.20.20.140">
    <property type="entry name" value="Metal-dependent hydrolases"/>
    <property type="match status" value="1"/>
</dbReference>
<dbReference type="InterPro" id="IPR032466">
    <property type="entry name" value="Metal_Hydrolase"/>
</dbReference>
<dbReference type="Proteomes" id="UP000824101">
    <property type="component" value="Unassembled WGS sequence"/>
</dbReference>
<reference evidence="2" key="1">
    <citation type="journal article" date="2021" name="PeerJ">
        <title>Extensive microbial diversity within the chicken gut microbiome revealed by metagenomics and culture.</title>
        <authorList>
            <person name="Gilroy R."/>
            <person name="Ravi A."/>
            <person name="Getino M."/>
            <person name="Pursley I."/>
            <person name="Horton D.L."/>
            <person name="Alikhan N.F."/>
            <person name="Baker D."/>
            <person name="Gharbi K."/>
            <person name="Hall N."/>
            <person name="Watson M."/>
            <person name="Adriaenssens E.M."/>
            <person name="Foster-Nyarko E."/>
            <person name="Jarju S."/>
            <person name="Secka A."/>
            <person name="Antonio M."/>
            <person name="Oren A."/>
            <person name="Chaudhuri R.R."/>
            <person name="La Ragione R."/>
            <person name="Hildebrand F."/>
            <person name="Pallen M.J."/>
        </authorList>
    </citation>
    <scope>NUCLEOTIDE SEQUENCE</scope>
    <source>
        <strain evidence="2">ChiBcec1-1093</strain>
    </source>
</reference>
<evidence type="ECO:0000259" key="1">
    <source>
        <dbReference type="Pfam" id="PF01979"/>
    </source>
</evidence>
<dbReference type="SUPFAM" id="SSF51556">
    <property type="entry name" value="Metallo-dependent hydrolases"/>
    <property type="match status" value="1"/>
</dbReference>
<dbReference type="Pfam" id="PF01979">
    <property type="entry name" value="Amidohydro_1"/>
    <property type="match status" value="1"/>
</dbReference>
<gene>
    <name evidence="2" type="ORF">IAA17_00235</name>
</gene>
<accession>A0A9D2GGJ6</accession>
<dbReference type="CDD" id="cd01299">
    <property type="entry name" value="Met_dep_hydrolase_A"/>
    <property type="match status" value="1"/>
</dbReference>
<dbReference type="PANTHER" id="PTHR43135">
    <property type="entry name" value="ALPHA-D-RIBOSE 1-METHYLPHOSPHONATE 5-TRIPHOSPHATE DIPHOSPHATASE"/>
    <property type="match status" value="1"/>
</dbReference>